<organism evidence="4 5">
    <name type="scientific">Halomonas binhaiensis</name>
    <dbReference type="NCBI Taxonomy" id="2562282"/>
    <lineage>
        <taxon>Bacteria</taxon>
        <taxon>Pseudomonadati</taxon>
        <taxon>Pseudomonadota</taxon>
        <taxon>Gammaproteobacteria</taxon>
        <taxon>Oceanospirillales</taxon>
        <taxon>Halomonadaceae</taxon>
        <taxon>Halomonas</taxon>
    </lineage>
</organism>
<dbReference type="Gene3D" id="3.40.50.720">
    <property type="entry name" value="NAD(P)-binding Rossmann-like Domain"/>
    <property type="match status" value="1"/>
</dbReference>
<feature type="region of interest" description="Disordered" evidence="1">
    <location>
        <begin position="261"/>
        <end position="311"/>
    </location>
</feature>
<evidence type="ECO:0000313" key="5">
    <source>
        <dbReference type="Proteomes" id="UP000324285"/>
    </source>
</evidence>
<reference evidence="4" key="1">
    <citation type="submission" date="2021-02" db="EMBL/GenBank/DDBJ databases">
        <title>Strain Y2R2, a novel species of the genus Halomonas.</title>
        <authorList>
            <person name="Huang H."/>
        </authorList>
    </citation>
    <scope>NUCLEOTIDE SEQUENCE</scope>
    <source>
        <strain evidence="4">Y2R2</strain>
    </source>
</reference>
<dbReference type="Proteomes" id="UP000324285">
    <property type="component" value="Chromosome"/>
</dbReference>
<feature type="domain" description="XdhC- CoxI" evidence="2">
    <location>
        <begin position="14"/>
        <end position="75"/>
    </location>
</feature>
<evidence type="ECO:0000259" key="3">
    <source>
        <dbReference type="Pfam" id="PF13478"/>
    </source>
</evidence>
<dbReference type="PANTHER" id="PTHR30388:SF6">
    <property type="entry name" value="XANTHINE DEHYDROGENASE SUBUNIT A-RELATED"/>
    <property type="match status" value="1"/>
</dbReference>
<dbReference type="InterPro" id="IPR052698">
    <property type="entry name" value="MoCofactor_Util/Proc"/>
</dbReference>
<dbReference type="OrthoDB" id="61481at2"/>
<evidence type="ECO:0000259" key="2">
    <source>
        <dbReference type="Pfam" id="PF02625"/>
    </source>
</evidence>
<dbReference type="RefSeq" id="WP_149284964.1">
    <property type="nucleotide sequence ID" value="NZ_CP038437.2"/>
</dbReference>
<dbReference type="InterPro" id="IPR003777">
    <property type="entry name" value="XdhC_CoxI"/>
</dbReference>
<protein>
    <submittedName>
        <fullName evidence="4">Xanthine dehydrogenase accessory protein XdhC</fullName>
    </submittedName>
</protein>
<evidence type="ECO:0000313" key="4">
    <source>
        <dbReference type="EMBL" id="QEM81954.1"/>
    </source>
</evidence>
<dbReference type="AlphaFoldDB" id="A0A5C1NFE9"/>
<dbReference type="Pfam" id="PF13478">
    <property type="entry name" value="XdhC_C"/>
    <property type="match status" value="1"/>
</dbReference>
<dbReference type="InterPro" id="IPR027051">
    <property type="entry name" value="XdhC_Rossmann_dom"/>
</dbReference>
<dbReference type="InterPro" id="IPR014308">
    <property type="entry name" value="Xanthine_DH_XdhC"/>
</dbReference>
<accession>A0A5C1NFE9</accession>
<name>A0A5C1NFE9_9GAMM</name>
<dbReference type="Pfam" id="PF02625">
    <property type="entry name" value="XdhC_CoxI"/>
    <property type="match status" value="1"/>
</dbReference>
<dbReference type="PANTHER" id="PTHR30388">
    <property type="entry name" value="ALDEHYDE OXIDOREDUCTASE MOLYBDENUM COFACTOR ASSEMBLY PROTEIN"/>
    <property type="match status" value="1"/>
</dbReference>
<keyword evidence="5" id="KW-1185">Reference proteome</keyword>
<dbReference type="NCBIfam" id="TIGR02964">
    <property type="entry name" value="xanthine_xdhC"/>
    <property type="match status" value="1"/>
</dbReference>
<feature type="compositionally biased region" description="Basic and acidic residues" evidence="1">
    <location>
        <begin position="283"/>
        <end position="311"/>
    </location>
</feature>
<sequence length="311" mass="33390">MATERWYEALARLQRQGLPHVLATQVTSLGSTPREPGARMVITEDAVYDTLGGGTFEWQVIAAARKNLSEGHTGMQLEAFSLGGRSGQCCGGFVNVILETYPGVEVHVAVFGAGHVGRALAELAAPLEWRMDWFDSRDSAFDDLETAPPRQYRHHLNSPEQAVANLLAGSHALVLTHDHAEDFALIDALLKRSDIGSIGLIGSKSKWASFRRRLLAAGHGDADVARVRCPIGDSGGDKRPYAVALSALAELLPISATQAGSNKLSSDRVGNDKVGSDSAGGDNDGRDVRGEARKERQQRGIPSDKVRSLFD</sequence>
<evidence type="ECO:0000256" key="1">
    <source>
        <dbReference type="SAM" id="MobiDB-lite"/>
    </source>
</evidence>
<dbReference type="EMBL" id="CP038437">
    <property type="protein sequence ID" value="QEM81954.1"/>
    <property type="molecule type" value="Genomic_DNA"/>
</dbReference>
<feature type="compositionally biased region" description="Basic and acidic residues" evidence="1">
    <location>
        <begin position="265"/>
        <end position="275"/>
    </location>
</feature>
<feature type="domain" description="XdhC Rossmann" evidence="3">
    <location>
        <begin position="108"/>
        <end position="251"/>
    </location>
</feature>
<gene>
    <name evidence="4" type="primary">xdhC</name>
    <name evidence="4" type="ORF">E4T21_10600</name>
</gene>
<proteinExistence type="predicted"/>
<dbReference type="KEGG" id="hbh:E4T21_10600"/>